<keyword evidence="2" id="KW-0156">Chromatin regulator</keyword>
<feature type="compositionally biased region" description="Basic and acidic residues" evidence="4">
    <location>
        <begin position="103"/>
        <end position="112"/>
    </location>
</feature>
<keyword evidence="7" id="KW-1185">Reference proteome</keyword>
<proteinExistence type="predicted"/>
<accession>A0A4T0WWT0</accession>
<dbReference type="InterPro" id="IPR021581">
    <property type="entry name" value="Tscrpt_reg_Lge1"/>
</dbReference>
<feature type="compositionally biased region" description="Low complexity" evidence="4">
    <location>
        <begin position="190"/>
        <end position="210"/>
    </location>
</feature>
<comment type="subcellular location">
    <subcellularLocation>
        <location evidence="1">Nucleus</location>
    </subcellularLocation>
</comment>
<dbReference type="GO" id="GO:0006325">
    <property type="term" value="P:chromatin organization"/>
    <property type="evidence" value="ECO:0007669"/>
    <property type="project" value="UniProtKB-KW"/>
</dbReference>
<comment type="caution">
    <text evidence="6">The sequence shown here is derived from an EMBL/GenBank/DDBJ whole genome shotgun (WGS) entry which is preliminary data.</text>
</comment>
<dbReference type="AlphaFoldDB" id="A0A4T0WWT0"/>
<feature type="compositionally biased region" description="Low complexity" evidence="4">
    <location>
        <begin position="7"/>
        <end position="41"/>
    </location>
</feature>
<sequence>MRGHTNSKYSGRGSSSYRGGSSGGYYNDSYYSSPSRGGYHNNRGRGRGGHVSHPGRYYNNYGYESANYNSSSNGIESSPPKQERISVAPGSREGDYSSSHSNHRFENNDDWNHFSSSQSYQQGRGGIFLGSRQVRGSRGRGRGSFKGYERGGSAGNYHPSPYDEGNRSHNQYPYYYDNGSKSTEVPPVPNQDQQVVEQLPTTSLSSQSSENKTEEEKLPIEKENDNRQQEIKKEAEFKEKHWIKRINVTGDVKSSIVSLFDDLDDTNSKLLELGSRCMQLEIDVLKYNRILRTEEERVSLTEESLEAMEFDFQP</sequence>
<feature type="domain" description="Transcription regulator LGE1 helical region" evidence="5">
    <location>
        <begin position="240"/>
        <end position="308"/>
    </location>
</feature>
<protein>
    <recommendedName>
        <fullName evidence="5">Transcription regulator LGE1 helical region domain-containing protein</fullName>
    </recommendedName>
</protein>
<evidence type="ECO:0000259" key="5">
    <source>
        <dbReference type="Pfam" id="PF11488"/>
    </source>
</evidence>
<feature type="region of interest" description="Disordered" evidence="4">
    <location>
        <begin position="1"/>
        <end position="228"/>
    </location>
</feature>
<dbReference type="EMBL" id="SELW01000643">
    <property type="protein sequence ID" value="TID16304.1"/>
    <property type="molecule type" value="Genomic_DNA"/>
</dbReference>
<evidence type="ECO:0000256" key="2">
    <source>
        <dbReference type="ARBA" id="ARBA00022853"/>
    </source>
</evidence>
<evidence type="ECO:0000313" key="6">
    <source>
        <dbReference type="EMBL" id="TID16304.1"/>
    </source>
</evidence>
<dbReference type="Proteomes" id="UP000307173">
    <property type="component" value="Unassembled WGS sequence"/>
</dbReference>
<dbReference type="Pfam" id="PF11488">
    <property type="entry name" value="Lge1"/>
    <property type="match status" value="1"/>
</dbReference>
<evidence type="ECO:0000256" key="3">
    <source>
        <dbReference type="ARBA" id="ARBA00023242"/>
    </source>
</evidence>
<feature type="compositionally biased region" description="Basic and acidic residues" evidence="4">
    <location>
        <begin position="211"/>
        <end position="228"/>
    </location>
</feature>
<evidence type="ECO:0000313" key="7">
    <source>
        <dbReference type="Proteomes" id="UP000307173"/>
    </source>
</evidence>
<gene>
    <name evidence="6" type="ORF">CANINC_004206</name>
</gene>
<dbReference type="OrthoDB" id="3998208at2759"/>
<organism evidence="6 7">
    <name type="scientific">Pichia inconspicua</name>
    <dbReference type="NCBI Taxonomy" id="52247"/>
    <lineage>
        <taxon>Eukaryota</taxon>
        <taxon>Fungi</taxon>
        <taxon>Dikarya</taxon>
        <taxon>Ascomycota</taxon>
        <taxon>Saccharomycotina</taxon>
        <taxon>Pichiomycetes</taxon>
        <taxon>Pichiales</taxon>
        <taxon>Pichiaceae</taxon>
        <taxon>Pichia</taxon>
    </lineage>
</organism>
<evidence type="ECO:0000256" key="1">
    <source>
        <dbReference type="ARBA" id="ARBA00004123"/>
    </source>
</evidence>
<dbReference type="GO" id="GO:0005634">
    <property type="term" value="C:nucleus"/>
    <property type="evidence" value="ECO:0007669"/>
    <property type="project" value="UniProtKB-SubCell"/>
</dbReference>
<evidence type="ECO:0000256" key="4">
    <source>
        <dbReference type="SAM" id="MobiDB-lite"/>
    </source>
</evidence>
<dbReference type="STRING" id="52247.A0A4T0WWT0"/>
<name>A0A4T0WWT0_9ASCO</name>
<reference evidence="6 7" key="1">
    <citation type="journal article" date="2019" name="Front. Genet.">
        <title>Whole-Genome Sequencing of the Opportunistic Yeast Pathogen Candida inconspicua Uncovers Its Hybrid Origin.</title>
        <authorList>
            <person name="Mixao V."/>
            <person name="Hansen A.P."/>
            <person name="Saus E."/>
            <person name="Boekhout T."/>
            <person name="Lass-Florl C."/>
            <person name="Gabaldon T."/>
        </authorList>
    </citation>
    <scope>NUCLEOTIDE SEQUENCE [LARGE SCALE GENOMIC DNA]</scope>
    <source>
        <strain evidence="6 7">CBS 180</strain>
    </source>
</reference>
<feature type="compositionally biased region" description="Polar residues" evidence="4">
    <location>
        <begin position="66"/>
        <end position="80"/>
    </location>
</feature>
<keyword evidence="3" id="KW-0539">Nucleus</keyword>